<dbReference type="EMBL" id="VSRR010004390">
    <property type="protein sequence ID" value="MPC39531.1"/>
    <property type="molecule type" value="Genomic_DNA"/>
</dbReference>
<dbReference type="AlphaFoldDB" id="A0A5B7EXL2"/>
<feature type="compositionally biased region" description="Basic and acidic residues" evidence="1">
    <location>
        <begin position="54"/>
        <end position="67"/>
    </location>
</feature>
<evidence type="ECO:0000313" key="3">
    <source>
        <dbReference type="Proteomes" id="UP000324222"/>
    </source>
</evidence>
<feature type="region of interest" description="Disordered" evidence="1">
    <location>
        <begin position="1"/>
        <end position="67"/>
    </location>
</feature>
<dbReference type="Proteomes" id="UP000324222">
    <property type="component" value="Unassembled WGS sequence"/>
</dbReference>
<feature type="compositionally biased region" description="Acidic residues" evidence="1">
    <location>
        <begin position="41"/>
        <end position="53"/>
    </location>
</feature>
<accession>A0A5B7EXL2</accession>
<name>A0A5B7EXL2_PORTR</name>
<sequence length="67" mass="7745">MNKKKVQSPGTKRCRPGPCTHHLRESIKPHAISSCHVKYGEEEEEKEEEEEDGQKEKERREKEKGGA</sequence>
<gene>
    <name evidence="2" type="ORF">E2C01_033068</name>
</gene>
<comment type="caution">
    <text evidence="2">The sequence shown here is derived from an EMBL/GenBank/DDBJ whole genome shotgun (WGS) entry which is preliminary data.</text>
</comment>
<evidence type="ECO:0000256" key="1">
    <source>
        <dbReference type="SAM" id="MobiDB-lite"/>
    </source>
</evidence>
<organism evidence="2 3">
    <name type="scientific">Portunus trituberculatus</name>
    <name type="common">Swimming crab</name>
    <name type="synonym">Neptunus trituberculatus</name>
    <dbReference type="NCBI Taxonomy" id="210409"/>
    <lineage>
        <taxon>Eukaryota</taxon>
        <taxon>Metazoa</taxon>
        <taxon>Ecdysozoa</taxon>
        <taxon>Arthropoda</taxon>
        <taxon>Crustacea</taxon>
        <taxon>Multicrustacea</taxon>
        <taxon>Malacostraca</taxon>
        <taxon>Eumalacostraca</taxon>
        <taxon>Eucarida</taxon>
        <taxon>Decapoda</taxon>
        <taxon>Pleocyemata</taxon>
        <taxon>Brachyura</taxon>
        <taxon>Eubrachyura</taxon>
        <taxon>Portunoidea</taxon>
        <taxon>Portunidae</taxon>
        <taxon>Portuninae</taxon>
        <taxon>Portunus</taxon>
    </lineage>
</organism>
<keyword evidence="3" id="KW-1185">Reference proteome</keyword>
<evidence type="ECO:0000313" key="2">
    <source>
        <dbReference type="EMBL" id="MPC39531.1"/>
    </source>
</evidence>
<reference evidence="2 3" key="1">
    <citation type="submission" date="2019-05" db="EMBL/GenBank/DDBJ databases">
        <title>Another draft genome of Portunus trituberculatus and its Hox gene families provides insights of decapod evolution.</title>
        <authorList>
            <person name="Jeong J.-H."/>
            <person name="Song I."/>
            <person name="Kim S."/>
            <person name="Choi T."/>
            <person name="Kim D."/>
            <person name="Ryu S."/>
            <person name="Kim W."/>
        </authorList>
    </citation>
    <scope>NUCLEOTIDE SEQUENCE [LARGE SCALE GENOMIC DNA]</scope>
    <source>
        <tissue evidence="2">Muscle</tissue>
    </source>
</reference>
<proteinExistence type="predicted"/>
<protein>
    <submittedName>
        <fullName evidence="2">Uncharacterized protein</fullName>
    </submittedName>
</protein>